<dbReference type="GO" id="GO:0005980">
    <property type="term" value="P:glycogen catabolic process"/>
    <property type="evidence" value="ECO:0007669"/>
    <property type="project" value="InterPro"/>
</dbReference>
<protein>
    <submittedName>
        <fullName evidence="3">Amylo-alpha-1,6-glucosidase</fullName>
    </submittedName>
</protein>
<accession>A0AAU7UES1</accession>
<name>A0AAU7UES1_9DEIO</name>
<gene>
    <name evidence="3" type="ORF">ABOD76_11600</name>
</gene>
<dbReference type="Pfam" id="PF06202">
    <property type="entry name" value="GDE_C"/>
    <property type="match status" value="1"/>
</dbReference>
<dbReference type="Gene3D" id="1.50.10.10">
    <property type="match status" value="1"/>
</dbReference>
<dbReference type="InterPro" id="IPR012341">
    <property type="entry name" value="6hp_glycosidase-like_sf"/>
</dbReference>
<evidence type="ECO:0000313" key="3">
    <source>
        <dbReference type="EMBL" id="XBV86920.1"/>
    </source>
</evidence>
<evidence type="ECO:0000259" key="1">
    <source>
        <dbReference type="Pfam" id="PF06202"/>
    </source>
</evidence>
<dbReference type="EMBL" id="CP158299">
    <property type="protein sequence ID" value="XBV86920.1"/>
    <property type="molecule type" value="Genomic_DNA"/>
</dbReference>
<dbReference type="AlphaFoldDB" id="A0AAU7UES1"/>
<dbReference type="InterPro" id="IPR024742">
    <property type="entry name" value="Glycogen_debranch_N"/>
</dbReference>
<proteinExistence type="predicted"/>
<feature type="domain" description="Glycogen debranching enzyme bacterial and archaeal type N-terminal" evidence="2">
    <location>
        <begin position="20"/>
        <end position="234"/>
    </location>
</feature>
<evidence type="ECO:0000259" key="2">
    <source>
        <dbReference type="Pfam" id="PF12439"/>
    </source>
</evidence>
<sequence>MTAFVSAHRLGPQDVRDLQREVLLTDGLGGFALSSPAGVPTRCYSGLARSLTPPTHRHLMFISALETLEVAGERHTLHAFEVAPGAVEGDGLNRLSHVDLHDLLPTRVQVAGGVRVERRSVVPRHSGTLALLYTLHCPQAVTLTLGALLTDRDMHLVCRDMPALTVDQQDQQVTVRGQQTLGLTLHAPTGTMEVLPARPYPQRLYYRLDQQRGAPDTEQAARTDLWRVQLPAGTHHLALVVGDPAQVPDPWASLEQEQQRRAALIRQTWAASGVADDVTATLAVSADSFLVRRELTDSTTVIAGYPWFADWGRDSMIALSGLTLTTGRLPDARSVLDTFLRHLRRGLTPNHFHDGGTLGGATEGAGYNTVDGALWLAVGLERYVQASGDLAFARAALTALRGILQHHVDGTDYGIRADPDDGLLWAGEAGVQLTWMDVKIEDWVVTPRHGKPIEVQALWLAALGAEQRLSDRLGEAGRYEAWYRQAQASFGRFWDGETGRFADSLTPDGPDPSVRPNALIALALPDTPAAPEQRHAALQVAARELATPLGLHTLSRRDPRYRGNYGGHQLIRDAAYHQGTVWPWPHGAYAELLLQAGQVQEAAEALDGLVAHLWDAGLGSVSEVFSGDTLMPGGCAFQAWSVAELLRVYVLVQRARQA</sequence>
<organism evidence="3">
    <name type="scientific">Deinococcus sonorensis KR-87</name>
    <dbReference type="NCBI Taxonomy" id="694439"/>
    <lineage>
        <taxon>Bacteria</taxon>
        <taxon>Thermotogati</taxon>
        <taxon>Deinococcota</taxon>
        <taxon>Deinococci</taxon>
        <taxon>Deinococcales</taxon>
        <taxon>Deinococcaceae</taxon>
        <taxon>Deinococcus</taxon>
    </lineage>
</organism>
<reference evidence="3" key="1">
    <citation type="submission" date="2024-06" db="EMBL/GenBank/DDBJ databases">
        <title>Draft Genome Sequence of Deinococcus sonorensis Type Strain KR-87, a Biofilm Producing Representative of the Genus Deinococcus.</title>
        <authorList>
            <person name="Boren L.S."/>
            <person name="Grosso R.A."/>
            <person name="Hugenberg-Cox A.N."/>
            <person name="Hill J.T.E."/>
            <person name="Albert C.M."/>
            <person name="Tuohy J.M."/>
        </authorList>
    </citation>
    <scope>NUCLEOTIDE SEQUENCE</scope>
    <source>
        <strain evidence="3">KR-87</strain>
    </source>
</reference>
<dbReference type="SUPFAM" id="SSF48208">
    <property type="entry name" value="Six-hairpin glycosidases"/>
    <property type="match status" value="1"/>
</dbReference>
<dbReference type="InterPro" id="IPR008928">
    <property type="entry name" value="6-hairpin_glycosidase_sf"/>
</dbReference>
<dbReference type="PANTHER" id="PTHR10569:SF2">
    <property type="entry name" value="GLYCOGEN DEBRANCHING ENZYME"/>
    <property type="match status" value="1"/>
</dbReference>
<feature type="domain" description="Glycogen debranching enzyme C-terminal" evidence="1">
    <location>
        <begin position="285"/>
        <end position="647"/>
    </location>
</feature>
<dbReference type="GO" id="GO:0004135">
    <property type="term" value="F:amylo-alpha-1,6-glucosidase activity"/>
    <property type="evidence" value="ECO:0007669"/>
    <property type="project" value="InterPro"/>
</dbReference>
<dbReference type="KEGG" id="dsc:ABOD76_11600"/>
<dbReference type="RefSeq" id="WP_350245011.1">
    <property type="nucleotide sequence ID" value="NZ_CP158299.1"/>
</dbReference>
<dbReference type="InterPro" id="IPR010401">
    <property type="entry name" value="AGL/Gdb1"/>
</dbReference>
<dbReference type="Pfam" id="PF12439">
    <property type="entry name" value="GDE_N"/>
    <property type="match status" value="1"/>
</dbReference>
<dbReference type="PANTHER" id="PTHR10569">
    <property type="entry name" value="GLYCOGEN DEBRANCHING ENZYME"/>
    <property type="match status" value="1"/>
</dbReference>
<dbReference type="GO" id="GO:0004134">
    <property type="term" value="F:4-alpha-glucanotransferase activity"/>
    <property type="evidence" value="ECO:0007669"/>
    <property type="project" value="InterPro"/>
</dbReference>
<dbReference type="InterPro" id="IPR032790">
    <property type="entry name" value="GDE_C"/>
</dbReference>